<keyword evidence="5" id="KW-1015">Disulfide bond</keyword>
<accession>A0A0D3GMU6</accession>
<evidence type="ECO:0000256" key="2">
    <source>
        <dbReference type="ARBA" id="ARBA00009748"/>
    </source>
</evidence>
<evidence type="ECO:0000256" key="7">
    <source>
        <dbReference type="ARBA" id="ARBA00023288"/>
    </source>
</evidence>
<keyword evidence="3" id="KW-0472">Membrane</keyword>
<dbReference type="InterPro" id="IPR036312">
    <property type="entry name" value="Bifun_inhib/LTP/seed_sf"/>
</dbReference>
<feature type="compositionally biased region" description="Low complexity" evidence="8">
    <location>
        <begin position="120"/>
        <end position="135"/>
    </location>
</feature>
<proteinExistence type="inferred from homology"/>
<dbReference type="FunFam" id="1.10.110.10:FF:000001">
    <property type="entry name" value="Bifunctional inhibitor/lipid-transfer protein/seed storage 2S albumin superfamily protein"/>
    <property type="match status" value="1"/>
</dbReference>
<reference evidence="11" key="1">
    <citation type="journal article" date="2009" name="Rice">
        <title>De Novo Next Generation Sequencing of Plant Genomes.</title>
        <authorList>
            <person name="Rounsley S."/>
            <person name="Marri P.R."/>
            <person name="Yu Y."/>
            <person name="He R."/>
            <person name="Sisneros N."/>
            <person name="Goicoechea J.L."/>
            <person name="Lee S.J."/>
            <person name="Angelova A."/>
            <person name="Kudrna D."/>
            <person name="Luo M."/>
            <person name="Affourtit J."/>
            <person name="Desany B."/>
            <person name="Knight J."/>
            <person name="Niazi F."/>
            <person name="Egholm M."/>
            <person name="Wing R.A."/>
        </authorList>
    </citation>
    <scope>NUCLEOTIDE SEQUENCE [LARGE SCALE GENOMIC DNA]</scope>
    <source>
        <strain evidence="11">cv. IRGC 105608</strain>
    </source>
</reference>
<dbReference type="HOGENOM" id="CLU_089796_3_0_1"/>
<evidence type="ECO:0000259" key="10">
    <source>
        <dbReference type="SMART" id="SM00499"/>
    </source>
</evidence>
<dbReference type="PaxDb" id="65489-OBART07G04690.1"/>
<evidence type="ECO:0000256" key="1">
    <source>
        <dbReference type="ARBA" id="ARBA00004609"/>
    </source>
</evidence>
<evidence type="ECO:0000256" key="6">
    <source>
        <dbReference type="ARBA" id="ARBA00023180"/>
    </source>
</evidence>
<dbReference type="GO" id="GO:0006869">
    <property type="term" value="P:lipid transport"/>
    <property type="evidence" value="ECO:0007669"/>
    <property type="project" value="InterPro"/>
</dbReference>
<keyword evidence="6" id="KW-0325">Glycoprotein</keyword>
<evidence type="ECO:0000313" key="12">
    <source>
        <dbReference type="Proteomes" id="UP000026960"/>
    </source>
</evidence>
<keyword evidence="12" id="KW-1185">Reference proteome</keyword>
<protein>
    <recommendedName>
        <fullName evidence="10">Bifunctional inhibitor/plant lipid transfer protein/seed storage helical domain-containing protein</fullName>
    </recommendedName>
</protein>
<dbReference type="PANTHER" id="PTHR33044">
    <property type="entry name" value="BIFUNCTIONAL INHIBITOR/LIPID-TRANSFER PROTEIN/SEED STORAGE 2S ALBUMIN SUPERFAMILY PROTEIN-RELATED"/>
    <property type="match status" value="1"/>
</dbReference>
<evidence type="ECO:0000313" key="11">
    <source>
        <dbReference type="EnsemblPlants" id="OBART07G04690.1"/>
    </source>
</evidence>
<dbReference type="EnsemblPlants" id="OBART07G04690.1">
    <property type="protein sequence ID" value="OBART07G04690.1"/>
    <property type="gene ID" value="OBART07G04690"/>
</dbReference>
<dbReference type="CDD" id="cd00010">
    <property type="entry name" value="AAI_LTSS"/>
    <property type="match status" value="1"/>
</dbReference>
<dbReference type="GO" id="GO:0098552">
    <property type="term" value="C:side of membrane"/>
    <property type="evidence" value="ECO:0007669"/>
    <property type="project" value="UniProtKB-KW"/>
</dbReference>
<dbReference type="Proteomes" id="UP000026960">
    <property type="component" value="Chromosome 7"/>
</dbReference>
<feature type="region of interest" description="Disordered" evidence="8">
    <location>
        <begin position="109"/>
        <end position="148"/>
    </location>
</feature>
<organism evidence="11">
    <name type="scientific">Oryza barthii</name>
    <dbReference type="NCBI Taxonomy" id="65489"/>
    <lineage>
        <taxon>Eukaryota</taxon>
        <taxon>Viridiplantae</taxon>
        <taxon>Streptophyta</taxon>
        <taxon>Embryophyta</taxon>
        <taxon>Tracheophyta</taxon>
        <taxon>Spermatophyta</taxon>
        <taxon>Magnoliopsida</taxon>
        <taxon>Liliopsida</taxon>
        <taxon>Poales</taxon>
        <taxon>Poaceae</taxon>
        <taxon>BOP clade</taxon>
        <taxon>Oryzoideae</taxon>
        <taxon>Oryzeae</taxon>
        <taxon>Oryzinae</taxon>
        <taxon>Oryza</taxon>
    </lineage>
</organism>
<comment type="similarity">
    <text evidence="2">Belongs to the plant LTP family.</text>
</comment>
<evidence type="ECO:0000256" key="5">
    <source>
        <dbReference type="ARBA" id="ARBA00023157"/>
    </source>
</evidence>
<name>A0A0D3GMU6_9ORYZ</name>
<dbReference type="InterPro" id="IPR016140">
    <property type="entry name" value="Bifunc_inhib/LTP/seed_store"/>
</dbReference>
<evidence type="ECO:0000256" key="4">
    <source>
        <dbReference type="ARBA" id="ARBA00022729"/>
    </source>
</evidence>
<evidence type="ECO:0000256" key="8">
    <source>
        <dbReference type="SAM" id="MobiDB-lite"/>
    </source>
</evidence>
<dbReference type="SMR" id="A0A0D3GMU6"/>
<keyword evidence="3" id="KW-0336">GPI-anchor</keyword>
<sequence>MARNNGVAVMFAAVVVVAGALVAGAAAQSGCTSEMVSLAPCLDYMQGNASRPTASCCAALSSVVKSRPECLCAVLGGGASSLGVTVNTTRALELPAACGVKTPPPSECSKVGAPIPSPAPGGAAAPNAPPAAGTGSKTTPTTGASSAGESVGKAASVAMVIVSAAFAMLYA</sequence>
<feature type="compositionally biased region" description="Polar residues" evidence="8">
    <location>
        <begin position="136"/>
        <end position="148"/>
    </location>
</feature>
<feature type="chain" id="PRO_5002263047" description="Bifunctional inhibitor/plant lipid transfer protein/seed storage helical domain-containing protein" evidence="9">
    <location>
        <begin position="28"/>
        <end position="171"/>
    </location>
</feature>
<dbReference type="SMART" id="SM00499">
    <property type="entry name" value="AAI"/>
    <property type="match status" value="1"/>
</dbReference>
<dbReference type="InterPro" id="IPR000528">
    <property type="entry name" value="Plant_nsLTP"/>
</dbReference>
<keyword evidence="7" id="KW-0449">Lipoprotein</keyword>
<reference evidence="11" key="2">
    <citation type="submission" date="2015-03" db="UniProtKB">
        <authorList>
            <consortium name="EnsemblPlants"/>
        </authorList>
    </citation>
    <scope>IDENTIFICATION</scope>
</reference>
<dbReference type="AlphaFoldDB" id="A0A0D3GMU6"/>
<dbReference type="STRING" id="65489.A0A0D3GMU6"/>
<evidence type="ECO:0000256" key="3">
    <source>
        <dbReference type="ARBA" id="ARBA00022622"/>
    </source>
</evidence>
<dbReference type="InterPro" id="IPR043325">
    <property type="entry name" value="LTSS"/>
</dbReference>
<dbReference type="eggNOG" id="ENOG502S0AW">
    <property type="taxonomic scope" value="Eukaryota"/>
</dbReference>
<feature type="domain" description="Bifunctional inhibitor/plant lipid transfer protein/seed storage helical" evidence="10">
    <location>
        <begin position="31"/>
        <end position="108"/>
    </location>
</feature>
<dbReference type="Pfam" id="PF14368">
    <property type="entry name" value="LTP_2"/>
    <property type="match status" value="1"/>
</dbReference>
<dbReference type="Gramene" id="OBART07G04690.1">
    <property type="protein sequence ID" value="OBART07G04690.1"/>
    <property type="gene ID" value="OBART07G04690"/>
</dbReference>
<feature type="signal peptide" evidence="9">
    <location>
        <begin position="1"/>
        <end position="27"/>
    </location>
</feature>
<evidence type="ECO:0000256" key="9">
    <source>
        <dbReference type="SAM" id="SignalP"/>
    </source>
</evidence>
<dbReference type="SUPFAM" id="SSF47699">
    <property type="entry name" value="Bifunctional inhibitor/lipid-transfer protein/seed storage 2S albumin"/>
    <property type="match status" value="1"/>
</dbReference>
<dbReference type="GO" id="GO:0008289">
    <property type="term" value="F:lipid binding"/>
    <property type="evidence" value="ECO:0007669"/>
    <property type="project" value="InterPro"/>
</dbReference>
<dbReference type="Gene3D" id="1.10.110.10">
    <property type="entry name" value="Plant lipid-transfer and hydrophobic proteins"/>
    <property type="match status" value="1"/>
</dbReference>
<dbReference type="GO" id="GO:0005886">
    <property type="term" value="C:plasma membrane"/>
    <property type="evidence" value="ECO:0007669"/>
    <property type="project" value="UniProtKB-SubCell"/>
</dbReference>
<comment type="subcellular location">
    <subcellularLocation>
        <location evidence="1">Cell membrane</location>
        <topology evidence="1">Lipid-anchor</topology>
        <topology evidence="1">GPI-anchor</topology>
    </subcellularLocation>
</comment>
<keyword evidence="4 9" id="KW-0732">Signal</keyword>
<dbReference type="PRINTS" id="PR00382">
    <property type="entry name" value="LIPIDTRNSFER"/>
</dbReference>